<comment type="caution">
    <text evidence="7">The sequence shown here is derived from an EMBL/GenBank/DDBJ whole genome shotgun (WGS) entry which is preliminary data.</text>
</comment>
<keyword evidence="8" id="KW-1185">Reference proteome</keyword>
<evidence type="ECO:0000256" key="4">
    <source>
        <dbReference type="PIRSR" id="PIRSR000331-2"/>
    </source>
</evidence>
<feature type="binding site" evidence="4">
    <location>
        <position position="189"/>
    </location>
    <ligand>
        <name>FAD</name>
        <dbReference type="ChEBI" id="CHEBI:57692"/>
    </ligand>
</feature>
<dbReference type="SUPFAM" id="SSF47203">
    <property type="entry name" value="Acyl-CoA dehydrogenase C-terminal domain-like"/>
    <property type="match status" value="1"/>
</dbReference>
<dbReference type="InterPro" id="IPR009100">
    <property type="entry name" value="AcylCoA_DH/oxidase_NM_dom_sf"/>
</dbReference>
<dbReference type="PANTHER" id="PTHR36117">
    <property type="entry name" value="4-HYDROXYPHENYLACETATE 3-MONOOXYGENASE-RELATED"/>
    <property type="match status" value="1"/>
</dbReference>
<evidence type="ECO:0000256" key="2">
    <source>
        <dbReference type="ARBA" id="ARBA00022827"/>
    </source>
</evidence>
<dbReference type="Pfam" id="PF03241">
    <property type="entry name" value="HpaB"/>
    <property type="match status" value="1"/>
</dbReference>
<dbReference type="Pfam" id="PF11794">
    <property type="entry name" value="HpaB_N"/>
    <property type="match status" value="1"/>
</dbReference>
<feature type="binding site" evidence="4">
    <location>
        <begin position="152"/>
        <end position="155"/>
    </location>
    <ligand>
        <name>FAD</name>
        <dbReference type="ChEBI" id="CHEBI:57692"/>
    </ligand>
</feature>
<dbReference type="AlphaFoldDB" id="A0A9X3TUQ7"/>
<dbReference type="Gene3D" id="1.10.3140.10">
    <property type="entry name" value="4-hydroxybutyryl-coa dehydratase, domain 1"/>
    <property type="match status" value="1"/>
</dbReference>
<evidence type="ECO:0000313" key="7">
    <source>
        <dbReference type="EMBL" id="MDA5110829.1"/>
    </source>
</evidence>
<dbReference type="GO" id="GO:0016627">
    <property type="term" value="F:oxidoreductase activity, acting on the CH-CH group of donors"/>
    <property type="evidence" value="ECO:0007669"/>
    <property type="project" value="InterPro"/>
</dbReference>
<dbReference type="InterPro" id="IPR046373">
    <property type="entry name" value="Acyl-CoA_Oxase/DH_mid-dom_sf"/>
</dbReference>
<feature type="domain" description="HpaB/PvcC/4-BUDH N-terminal" evidence="6">
    <location>
        <begin position="5"/>
        <end position="268"/>
    </location>
</feature>
<dbReference type="SUPFAM" id="SSF56645">
    <property type="entry name" value="Acyl-CoA dehydrogenase NM domain-like"/>
    <property type="match status" value="1"/>
</dbReference>
<organism evidence="7 8">
    <name type="scientific">Brevibacillus thermoruber</name>
    <dbReference type="NCBI Taxonomy" id="33942"/>
    <lineage>
        <taxon>Bacteria</taxon>
        <taxon>Bacillati</taxon>
        <taxon>Bacillota</taxon>
        <taxon>Bacilli</taxon>
        <taxon>Bacillales</taxon>
        <taxon>Paenibacillaceae</taxon>
        <taxon>Brevibacillus</taxon>
    </lineage>
</organism>
<keyword evidence="3" id="KW-0560">Oxidoreductase</keyword>
<gene>
    <name evidence="7" type="ORF">O3V59_21040</name>
</gene>
<dbReference type="EMBL" id="JAPYYP010000045">
    <property type="protein sequence ID" value="MDA5110829.1"/>
    <property type="molecule type" value="Genomic_DNA"/>
</dbReference>
<reference evidence="7" key="1">
    <citation type="submission" date="2022-12" db="EMBL/GenBank/DDBJ databases">
        <title>Draft genome sequence of the thermophilic strain Brevibacillus thermoruber HT42, isolated from Los Humeros, Puebla, Mexico, with biotechnological potential.</title>
        <authorList>
            <person name="Lara Sanchez J."/>
            <person name="Solis Palacios R."/>
            <person name="Bustos Baena A.S."/>
            <person name="Ruz Baez A.E."/>
            <person name="Espinosa Luna G."/>
            <person name="Oliart Ros R.M."/>
        </authorList>
    </citation>
    <scope>NUCLEOTIDE SEQUENCE</scope>
    <source>
        <strain evidence="7">HT42</strain>
    </source>
</reference>
<protein>
    <submittedName>
        <fullName evidence="7">4-hydroxyphenylacetate 3-hydroxylase</fullName>
    </submittedName>
</protein>
<dbReference type="InterPro" id="IPR036250">
    <property type="entry name" value="AcylCo_DH-like_C"/>
</dbReference>
<dbReference type="InterPro" id="IPR024719">
    <property type="entry name" value="HpaB/PvcC/4-BUDH_C"/>
</dbReference>
<dbReference type="Gene3D" id="1.20.140.10">
    <property type="entry name" value="Butyryl-CoA Dehydrogenase, subunit A, domain 3"/>
    <property type="match status" value="1"/>
</dbReference>
<evidence type="ECO:0000256" key="1">
    <source>
        <dbReference type="ARBA" id="ARBA00022630"/>
    </source>
</evidence>
<dbReference type="PANTHER" id="PTHR36117:SF3">
    <property type="entry name" value="4-HYDROXYPHENYLACETATE 3-MONOOXYGENASE-RELATED"/>
    <property type="match status" value="1"/>
</dbReference>
<keyword evidence="1" id="KW-0285">Flavoprotein</keyword>
<evidence type="ECO:0000313" key="8">
    <source>
        <dbReference type="Proteomes" id="UP001151071"/>
    </source>
</evidence>
<keyword evidence="2 4" id="KW-0274">FAD</keyword>
<sequence>MGARQRYLSRRNDGRSVWLNGQVVHDLIGHPAFAGTIDTIGKLLDLQDDPHVGPSLTFRSPDTGQPVNLAYLVPRSREELLQKQTAYDIWSERTFGMMSRLSDYSRSLLTGWYASRHVLGGGDGQFAEKIERYYRESRDQEWFSTTALHDPQVDRSKRSSQFDDPYTHLRIVRETEDGIVVRGAKMIATGAPYVDELLVYPYHRRPQSEERYATMFAIPAATPGVHIVCRESFASAEREDHPLSSRFDEMDAVVVFDDALIPWERVFIKDDPDAIWAVRQDPVAVALSQQPTVVRLLHKLEFVAAIGHEMAATIGAQHYLHVQEKLGELIVQVETVRALLLAAHEQAKPNPSGVWLPAVEPLTTARNLGSRFYPRAIEILQQIGAGGFMQVPSSLAERNGPLGPFLEKYYRGAEADADTRVKLFKLAWDLIGSPLASRHELYERFYSGDPVRTYASQYLGYEKQALTDAVWALAKANGRGEGSV</sequence>
<dbReference type="InterPro" id="IPR004925">
    <property type="entry name" value="HpaB/PvcC/4-BUDH"/>
</dbReference>
<evidence type="ECO:0000256" key="3">
    <source>
        <dbReference type="ARBA" id="ARBA00023002"/>
    </source>
</evidence>
<evidence type="ECO:0000259" key="5">
    <source>
        <dbReference type="Pfam" id="PF03241"/>
    </source>
</evidence>
<evidence type="ECO:0000259" key="6">
    <source>
        <dbReference type="Pfam" id="PF11794"/>
    </source>
</evidence>
<accession>A0A9X3TUQ7</accession>
<dbReference type="PIRSF" id="PIRSF000331">
    <property type="entry name" value="HpaA_HpaB"/>
    <property type="match status" value="1"/>
</dbReference>
<dbReference type="RefSeq" id="WP_271140952.1">
    <property type="nucleotide sequence ID" value="NZ_JAPYYP010000045.1"/>
</dbReference>
<dbReference type="Proteomes" id="UP001151071">
    <property type="component" value="Unassembled WGS sequence"/>
</dbReference>
<name>A0A9X3TUQ7_9BACL</name>
<dbReference type="InterPro" id="IPR024674">
    <property type="entry name" value="HpaB/PvcC/4-BUDH_N"/>
</dbReference>
<proteinExistence type="predicted"/>
<feature type="domain" description="HpaB/PvcC/4-BUDH C-terminal" evidence="5">
    <location>
        <begin position="292"/>
        <end position="474"/>
    </location>
</feature>
<dbReference type="Gene3D" id="2.40.110.10">
    <property type="entry name" value="Butyryl-CoA Dehydrogenase, subunit A, domain 2"/>
    <property type="match status" value="1"/>
</dbReference>
<feature type="binding site" evidence="4">
    <location>
        <begin position="449"/>
        <end position="452"/>
    </location>
    <ligand>
        <name>FAD</name>
        <dbReference type="ChEBI" id="CHEBI:57692"/>
    </ligand>
</feature>